<dbReference type="Gene3D" id="3.40.350.10">
    <property type="entry name" value="Creatinase/prolidase N-terminal domain"/>
    <property type="match status" value="1"/>
</dbReference>
<dbReference type="PANTHER" id="PTHR46112:SF10">
    <property type="entry name" value="DIPEPTIDASE YKVY-RELATED"/>
    <property type="match status" value="1"/>
</dbReference>
<protein>
    <recommendedName>
        <fullName evidence="7">Peptidase M24 domain-containing protein</fullName>
    </recommendedName>
</protein>
<dbReference type="CDD" id="cd01092">
    <property type="entry name" value="APP-like"/>
    <property type="match status" value="1"/>
</dbReference>
<evidence type="ECO:0000259" key="4">
    <source>
        <dbReference type="Pfam" id="PF01321"/>
    </source>
</evidence>
<dbReference type="InterPro" id="IPR029149">
    <property type="entry name" value="Creatin/AminoP/Spt16_N"/>
</dbReference>
<dbReference type="InterPro" id="IPR036005">
    <property type="entry name" value="Creatinase/aminopeptidase-like"/>
</dbReference>
<name>A0A8J4SFH7_9STRA</name>
<feature type="domain" description="Creatinase N-terminal" evidence="4">
    <location>
        <begin position="23"/>
        <end position="147"/>
    </location>
</feature>
<dbReference type="InterPro" id="IPR050659">
    <property type="entry name" value="Peptidase_M24B"/>
</dbReference>
<accession>A0A8J4SFH7</accession>
<evidence type="ECO:0000313" key="5">
    <source>
        <dbReference type="EMBL" id="KAF4324839.1"/>
    </source>
</evidence>
<dbReference type="InterPro" id="IPR000587">
    <property type="entry name" value="Creatinase_N"/>
</dbReference>
<dbReference type="Gene3D" id="3.90.230.10">
    <property type="entry name" value="Creatinase/methionine aminopeptidase superfamily"/>
    <property type="match status" value="1"/>
</dbReference>
<reference evidence="5" key="2">
    <citation type="submission" date="2020-02" db="EMBL/GenBank/DDBJ databases">
        <authorList>
            <person name="Studholme D.J."/>
        </authorList>
    </citation>
    <scope>NUCLEOTIDE SEQUENCE</scope>
    <source>
        <strain evidence="5">00238/432</strain>
    </source>
</reference>
<gene>
    <name evidence="5" type="ORF">G195_001088</name>
</gene>
<feature type="region of interest" description="Disordered" evidence="2">
    <location>
        <begin position="1"/>
        <end position="24"/>
    </location>
</feature>
<evidence type="ECO:0000256" key="1">
    <source>
        <dbReference type="ARBA" id="ARBA00023211"/>
    </source>
</evidence>
<proteinExistence type="predicted"/>
<dbReference type="Pfam" id="PF01321">
    <property type="entry name" value="Creatinase_N"/>
    <property type="match status" value="1"/>
</dbReference>
<comment type="caution">
    <text evidence="5">The sequence shown here is derived from an EMBL/GenBank/DDBJ whole genome shotgun (WGS) entry which is preliminary data.</text>
</comment>
<dbReference type="AlphaFoldDB" id="A0A8J4SFH7"/>
<feature type="domain" description="Peptidase M24" evidence="3">
    <location>
        <begin position="156"/>
        <end position="358"/>
    </location>
</feature>
<evidence type="ECO:0000259" key="3">
    <source>
        <dbReference type="Pfam" id="PF00557"/>
    </source>
</evidence>
<dbReference type="SUPFAM" id="SSF55920">
    <property type="entry name" value="Creatinase/aminopeptidase"/>
    <property type="match status" value="1"/>
</dbReference>
<evidence type="ECO:0008006" key="7">
    <source>
        <dbReference type="Google" id="ProtNLM"/>
    </source>
</evidence>
<dbReference type="SUPFAM" id="SSF53092">
    <property type="entry name" value="Creatinase/prolidase N-terminal domain"/>
    <property type="match status" value="1"/>
</dbReference>
<dbReference type="Pfam" id="PF00557">
    <property type="entry name" value="Peptidase_M24"/>
    <property type="match status" value="1"/>
</dbReference>
<keyword evidence="1" id="KW-0464">Manganese</keyword>
<reference evidence="5" key="1">
    <citation type="journal article" date="2015" name="Genom Data">
        <title>Draft genome sequences of Phytophthora kernoviae and Phytophthora ramorum lineage EU2 from Scotland.</title>
        <authorList>
            <person name="Sambles C."/>
            <person name="Schlenzig A."/>
            <person name="O'Neill P."/>
            <person name="Grant M."/>
            <person name="Studholme D.J."/>
        </authorList>
    </citation>
    <scope>NUCLEOTIDE SEQUENCE</scope>
    <source>
        <strain evidence="5">00238/432</strain>
    </source>
</reference>
<dbReference type="InterPro" id="IPR000994">
    <property type="entry name" value="Pept_M24"/>
</dbReference>
<evidence type="ECO:0000256" key="2">
    <source>
        <dbReference type="SAM" id="MobiDB-lite"/>
    </source>
</evidence>
<organism evidence="5 6">
    <name type="scientific">Phytophthora kernoviae 00238/432</name>
    <dbReference type="NCBI Taxonomy" id="1284355"/>
    <lineage>
        <taxon>Eukaryota</taxon>
        <taxon>Sar</taxon>
        <taxon>Stramenopiles</taxon>
        <taxon>Oomycota</taxon>
        <taxon>Peronosporomycetes</taxon>
        <taxon>Peronosporales</taxon>
        <taxon>Peronosporaceae</taxon>
        <taxon>Phytophthora</taxon>
    </lineage>
</organism>
<dbReference type="PANTHER" id="PTHR46112">
    <property type="entry name" value="AMINOPEPTIDASE"/>
    <property type="match status" value="1"/>
</dbReference>
<dbReference type="EMBL" id="AOFI03000013">
    <property type="protein sequence ID" value="KAF4324839.1"/>
    <property type="molecule type" value="Genomic_DNA"/>
</dbReference>
<dbReference type="Proteomes" id="UP000702964">
    <property type="component" value="Unassembled WGS sequence"/>
</dbReference>
<evidence type="ECO:0000313" key="6">
    <source>
        <dbReference type="Proteomes" id="UP000702964"/>
    </source>
</evidence>
<sequence>MTRTVPGRSVTNIRPSGTLTNSQAGLSTQGLDAMLITDPKHIYYLTGFASNPHERFLGLVLARGEDPLLIVPALDEEAAAAASSVSNIATHSDTDNPYALFERYQGRLGRVGLEKEYVTVARYEQLTAALGAANFEDVGPLLRTLRVKKTPDEVARIRHAIHLIEETLRQGLSHVRTGVTEIELVAEMEYQMKKLGADGPSFDTMVLTGPKTGLPHGTPGDRKLQHGDLLMFDMGVYAGGYASDITRTFAFGNISPELQTIYNTVLAANEAAIRAVKPGVTCADIDRAARQVTEEAGYGERFLHRVGHGMGIDVHEYPSLHGQNMDILEDGTVFTIEPGIYVTGAGGVRIEDDVLVTENGVEVLTTYPKELQILTD</sequence>